<proteinExistence type="predicted"/>
<dbReference type="PANTHER" id="PTHR10363">
    <property type="entry name" value="BLEOMYCIN HYDROLASE"/>
    <property type="match status" value="1"/>
</dbReference>
<protein>
    <submittedName>
        <fullName evidence="4">Uncharacterized protein</fullName>
    </submittedName>
</protein>
<dbReference type="GO" id="GO:0006508">
    <property type="term" value="P:proteolysis"/>
    <property type="evidence" value="ECO:0007669"/>
    <property type="project" value="UniProtKB-KW"/>
</dbReference>
<dbReference type="GO" id="GO:0043418">
    <property type="term" value="P:homocysteine catabolic process"/>
    <property type="evidence" value="ECO:0007669"/>
    <property type="project" value="TreeGrafter"/>
</dbReference>
<dbReference type="Pfam" id="PF03051">
    <property type="entry name" value="Peptidase_C1_2"/>
    <property type="match status" value="1"/>
</dbReference>
<dbReference type="GO" id="GO:0005737">
    <property type="term" value="C:cytoplasm"/>
    <property type="evidence" value="ECO:0007669"/>
    <property type="project" value="TreeGrafter"/>
</dbReference>
<keyword evidence="3" id="KW-0788">Thiol protease</keyword>
<dbReference type="GO" id="GO:0009636">
    <property type="term" value="P:response to toxic substance"/>
    <property type="evidence" value="ECO:0007669"/>
    <property type="project" value="TreeGrafter"/>
</dbReference>
<dbReference type="PANTHER" id="PTHR10363:SF2">
    <property type="entry name" value="BLEOMYCIN HYDROLASE"/>
    <property type="match status" value="1"/>
</dbReference>
<evidence type="ECO:0000256" key="1">
    <source>
        <dbReference type="ARBA" id="ARBA00022670"/>
    </source>
</evidence>
<evidence type="ECO:0000313" key="4">
    <source>
        <dbReference type="Ensembl" id="ENSOSIP00000002323.1"/>
    </source>
</evidence>
<dbReference type="GeneTree" id="ENSGT00990000212598"/>
<dbReference type="InterPro" id="IPR004134">
    <property type="entry name" value="Peptidase_C1B"/>
</dbReference>
<keyword evidence="1" id="KW-0645">Protease</keyword>
<dbReference type="Ensembl" id="ENSOSIT00000002481.1">
    <property type="protein sequence ID" value="ENSOSIP00000002323.1"/>
    <property type="gene ID" value="ENSOSIG00000001290.1"/>
</dbReference>
<dbReference type="GO" id="GO:0070005">
    <property type="term" value="F:cysteine-type aminopeptidase activity"/>
    <property type="evidence" value="ECO:0007669"/>
    <property type="project" value="InterPro"/>
</dbReference>
<dbReference type="Proteomes" id="UP000694383">
    <property type="component" value="Unplaced"/>
</dbReference>
<evidence type="ECO:0000256" key="2">
    <source>
        <dbReference type="ARBA" id="ARBA00022801"/>
    </source>
</evidence>
<keyword evidence="5" id="KW-1185">Reference proteome</keyword>
<organism evidence="4 5">
    <name type="scientific">Oryzias sinensis</name>
    <name type="common">Chinese medaka</name>
    <dbReference type="NCBI Taxonomy" id="183150"/>
    <lineage>
        <taxon>Eukaryota</taxon>
        <taxon>Metazoa</taxon>
        <taxon>Chordata</taxon>
        <taxon>Craniata</taxon>
        <taxon>Vertebrata</taxon>
        <taxon>Euteleostomi</taxon>
        <taxon>Actinopterygii</taxon>
        <taxon>Neopterygii</taxon>
        <taxon>Teleostei</taxon>
        <taxon>Neoteleostei</taxon>
        <taxon>Acanthomorphata</taxon>
        <taxon>Ovalentaria</taxon>
        <taxon>Atherinomorphae</taxon>
        <taxon>Beloniformes</taxon>
        <taxon>Adrianichthyidae</taxon>
        <taxon>Oryziinae</taxon>
        <taxon>Oryzias</taxon>
    </lineage>
</organism>
<evidence type="ECO:0000256" key="3">
    <source>
        <dbReference type="ARBA" id="ARBA00022807"/>
    </source>
</evidence>
<accession>A0A8C7WRN5</accession>
<dbReference type="AlphaFoldDB" id="A0A8C7WRN5"/>
<evidence type="ECO:0000313" key="5">
    <source>
        <dbReference type="Proteomes" id="UP000694383"/>
    </source>
</evidence>
<reference evidence="4" key="1">
    <citation type="submission" date="2025-08" db="UniProtKB">
        <authorList>
            <consortium name="Ensembl"/>
        </authorList>
    </citation>
    <scope>IDENTIFICATION</scope>
</reference>
<name>A0A8C7WRN5_9TELE</name>
<reference evidence="4" key="2">
    <citation type="submission" date="2025-09" db="UniProtKB">
        <authorList>
            <consortium name="Ensembl"/>
        </authorList>
    </citation>
    <scope>IDENTIFICATION</scope>
</reference>
<keyword evidence="2" id="KW-0378">Hydrolase</keyword>
<sequence length="97" mass="11110">MSMSMFNSSFVKRLKSEPRYLLAQNVSTCIDPLEVCLHRQTVQDTVHIFQHSIPTEGKPITNQKNSGAVLRQHSYKHIPLHLTLNHLCNLNDTKLTN</sequence>